<sequence length="648" mass="71131">MTVEGNGRGGVGMRDEGGRDKFPTGMRVLAVDDDSTFLKVLEKMLRDCKYHVTTTNDGATALRLLRENRKSFDLVMSDVQMPEIDGFKLLETVVFEMDLPVIMLSSYGDTKLVMRGVYHGASDYLVKPVRMEELKNIWQHVIRKNFNSKLKNDCPNLDKVNDREVGVVGNMAASGDLPGKLTKRRKEQNEDDEDEDSEDGGQENEEPSSQKKPRVVWSVELHQKFINAVNQLGLEKAVPKKILDIMNVEGITRENVASHLQKYRMYLKKARGFASESKDPSYIRLASLDKYGEFQTLTGSGRLSSNSSLPSYSAIGMLGTFNPPSYLGLQGNASSGVSSPNYLQTLNSSFTKAGKLQEVSLPANQGSSIFQGVPTTLNFNNIINSSIKVTGNNLDMGSSPNGLQNSVYSGMSSHVFTQGSQLQPQNASSVEVTASASWQGVTRYSNFPSATLNQHTSTNLRGNFNLTSPDTCDNLIDFSSTGAISGTLEDSRRDIECDGGLIDNVVRHVNYGLSQHGKDRHRNYKQISSSTSALVPANGASGSVSQRMTQNGTAVYSGVPDVSVIPEQSNLSGVHHHSSVEVSYIDHMTKCNDLSSLEHMKPQGSIYNANYESFDELMNAVIKRDHNRETMLMDGDMLFDASQLGSCI</sequence>
<gene>
    <name evidence="1" type="ORF">MLD38_006769</name>
</gene>
<accession>A0ACB9RN52</accession>
<evidence type="ECO:0000313" key="1">
    <source>
        <dbReference type="EMBL" id="KAI4380596.1"/>
    </source>
</evidence>
<evidence type="ECO:0000313" key="2">
    <source>
        <dbReference type="Proteomes" id="UP001057402"/>
    </source>
</evidence>
<protein>
    <submittedName>
        <fullName evidence="1">Uncharacterized protein</fullName>
    </submittedName>
</protein>
<reference evidence="2" key="1">
    <citation type="journal article" date="2023" name="Front. Plant Sci.">
        <title>Chromosomal-level genome assembly of Melastoma candidum provides insights into trichome evolution.</title>
        <authorList>
            <person name="Zhong Y."/>
            <person name="Wu W."/>
            <person name="Sun C."/>
            <person name="Zou P."/>
            <person name="Liu Y."/>
            <person name="Dai S."/>
            <person name="Zhou R."/>
        </authorList>
    </citation>
    <scope>NUCLEOTIDE SEQUENCE [LARGE SCALE GENOMIC DNA]</scope>
</reference>
<comment type="caution">
    <text evidence="1">The sequence shown here is derived from an EMBL/GenBank/DDBJ whole genome shotgun (WGS) entry which is preliminary data.</text>
</comment>
<name>A0ACB9RN52_9MYRT</name>
<dbReference type="EMBL" id="CM042882">
    <property type="protein sequence ID" value="KAI4380596.1"/>
    <property type="molecule type" value="Genomic_DNA"/>
</dbReference>
<organism evidence="1 2">
    <name type="scientific">Melastoma candidum</name>
    <dbReference type="NCBI Taxonomy" id="119954"/>
    <lineage>
        <taxon>Eukaryota</taxon>
        <taxon>Viridiplantae</taxon>
        <taxon>Streptophyta</taxon>
        <taxon>Embryophyta</taxon>
        <taxon>Tracheophyta</taxon>
        <taxon>Spermatophyta</taxon>
        <taxon>Magnoliopsida</taxon>
        <taxon>eudicotyledons</taxon>
        <taxon>Gunneridae</taxon>
        <taxon>Pentapetalae</taxon>
        <taxon>rosids</taxon>
        <taxon>malvids</taxon>
        <taxon>Myrtales</taxon>
        <taxon>Melastomataceae</taxon>
        <taxon>Melastomatoideae</taxon>
        <taxon>Melastomateae</taxon>
        <taxon>Melastoma</taxon>
    </lineage>
</organism>
<dbReference type="Proteomes" id="UP001057402">
    <property type="component" value="Chromosome 3"/>
</dbReference>
<proteinExistence type="predicted"/>
<keyword evidence="2" id="KW-1185">Reference proteome</keyword>